<comment type="caution">
    <text evidence="3">The sequence shown here is derived from an EMBL/GenBank/DDBJ whole genome shotgun (WGS) entry which is preliminary data.</text>
</comment>
<evidence type="ECO:0000313" key="4">
    <source>
        <dbReference type="Proteomes" id="UP000602905"/>
    </source>
</evidence>
<dbReference type="Gene3D" id="2.100.10.30">
    <property type="entry name" value="Jacalin-like lectin domain"/>
    <property type="match status" value="1"/>
</dbReference>
<evidence type="ECO:0000256" key="1">
    <source>
        <dbReference type="SAM" id="Coils"/>
    </source>
</evidence>
<proteinExistence type="predicted"/>
<organism evidence="3 4">
    <name type="scientific">Rhizoctonia solani</name>
    <dbReference type="NCBI Taxonomy" id="456999"/>
    <lineage>
        <taxon>Eukaryota</taxon>
        <taxon>Fungi</taxon>
        <taxon>Dikarya</taxon>
        <taxon>Basidiomycota</taxon>
        <taxon>Agaricomycotina</taxon>
        <taxon>Agaricomycetes</taxon>
        <taxon>Cantharellales</taxon>
        <taxon>Ceratobasidiaceae</taxon>
        <taxon>Rhizoctonia</taxon>
    </lineage>
</organism>
<dbReference type="AlphaFoldDB" id="A0A8H7LUD9"/>
<dbReference type="InterPro" id="IPR036404">
    <property type="entry name" value="Jacalin-like_lectin_dom_sf"/>
</dbReference>
<sequence length="666" mass="73071">MAGVSDTELSAYVELHDCCIQDQEVTVVTKGNELLRSSKSATHVHDVSPADDSQKIAKDAFGVLQAFEDISGEIGVTNDAAVKKQWDDNYKKYRTMLENTVKLAEQGSKYIQSFYDKVIANLSDNGSDWENDKKLIADFIKNDKEGEKFIEQITNASQEFTNLKYSTQAFHQTYADNANKKGQAYNAKLKEMDDNRRNIQSQIDSNRASVSSSGWFIHFRIDNGRVVFSTPELYETNGGTRLLGVNAFNQANSRVAELEREEQELVKKRAAIDNQADSLAKQESALIQTRHAVSVVADNVSDISGRLTGLAETWSGIRFSFVKLGIMLENVGYSTSQETFMARIQMIKESTSSLKDNFQSYINGVAPGGVIPQPVKKKPPTYDISRMYGNSDGGGGVQAFNDAQPDIDPSMPIAEIRIASGWVVDAIHVTYRLKNGGTRTIRHGSNIAGTQIPLKKTEYISAAWGKSGRADNGQPWYGDCIHQLTLEITDAATGAKRNTATFGLAFKLSPAATTNISWRGRLLGIAGTANNNAPQVGLRGIKFVTVYTSNLSSARSSALAARPRPVRLGNPRGCEAARVDRGRPTASLARPQNDRWGSKKRAGQPDEWREAPKGRRGGRVDLTDGEATLKAQGCDRRARPKWSRLGSEWRGGPDTVDPSMTNSNPS</sequence>
<dbReference type="Gene3D" id="1.20.1170.10">
    <property type="match status" value="1"/>
</dbReference>
<dbReference type="EMBL" id="JACYCD010000265">
    <property type="protein sequence ID" value="KAF8698276.1"/>
    <property type="molecule type" value="Genomic_DNA"/>
</dbReference>
<feature type="region of interest" description="Disordered" evidence="2">
    <location>
        <begin position="562"/>
        <end position="666"/>
    </location>
</feature>
<evidence type="ECO:0000313" key="3">
    <source>
        <dbReference type="EMBL" id="KAF8698276.1"/>
    </source>
</evidence>
<reference evidence="3" key="1">
    <citation type="submission" date="2020-09" db="EMBL/GenBank/DDBJ databases">
        <title>Comparative genome analyses of four rice-infecting Rhizoctonia solani isolates reveal extensive enrichment of homogalacturonan modification genes.</title>
        <authorList>
            <person name="Lee D.-Y."/>
            <person name="Jeon J."/>
            <person name="Kim K.-T."/>
            <person name="Cheong K."/>
            <person name="Song H."/>
            <person name="Choi G."/>
            <person name="Ko J."/>
            <person name="Opiyo S.O."/>
            <person name="Zuo S."/>
            <person name="Madhav S."/>
            <person name="Lee Y.-H."/>
            <person name="Wang G.-L."/>
        </authorList>
    </citation>
    <scope>NUCLEOTIDE SEQUENCE</scope>
    <source>
        <strain evidence="3">AG1-IA WGL</strain>
    </source>
</reference>
<feature type="compositionally biased region" description="Basic and acidic residues" evidence="2">
    <location>
        <begin position="592"/>
        <end position="622"/>
    </location>
</feature>
<feature type="coiled-coil region" evidence="1">
    <location>
        <begin position="248"/>
        <end position="278"/>
    </location>
</feature>
<evidence type="ECO:0000256" key="2">
    <source>
        <dbReference type="SAM" id="MobiDB-lite"/>
    </source>
</evidence>
<accession>A0A8H7LUD9</accession>
<dbReference type="Proteomes" id="UP000602905">
    <property type="component" value="Unassembled WGS sequence"/>
</dbReference>
<feature type="non-terminal residue" evidence="3">
    <location>
        <position position="666"/>
    </location>
</feature>
<protein>
    <submittedName>
        <fullName evidence="3">Uncharacterized protein</fullName>
    </submittedName>
</protein>
<name>A0A8H7LUD9_9AGAM</name>
<keyword evidence="1" id="KW-0175">Coiled coil</keyword>
<dbReference type="OrthoDB" id="3353688at2759"/>
<gene>
    <name evidence="3" type="ORF">RHS03_07574</name>
</gene>